<feature type="transmembrane region" description="Helical" evidence="8">
    <location>
        <begin position="23"/>
        <end position="44"/>
    </location>
</feature>
<evidence type="ECO:0000256" key="8">
    <source>
        <dbReference type="RuleBase" id="RU363032"/>
    </source>
</evidence>
<dbReference type="CDD" id="cd13612">
    <property type="entry name" value="PBP2_ProWX"/>
    <property type="match status" value="1"/>
</dbReference>
<dbReference type="InterPro" id="IPR051204">
    <property type="entry name" value="ABC_transp_perm/SBD"/>
</dbReference>
<feature type="transmembrane region" description="Helical" evidence="8">
    <location>
        <begin position="145"/>
        <end position="169"/>
    </location>
</feature>
<dbReference type="Gene3D" id="3.40.190.10">
    <property type="entry name" value="Periplasmic binding protein-like II"/>
    <property type="match status" value="1"/>
</dbReference>
<comment type="similarity">
    <text evidence="8">Belongs to the binding-protein-dependent transport system permease family.</text>
</comment>
<protein>
    <submittedName>
        <fullName evidence="10">ABC transporter permease subunit</fullName>
    </submittedName>
</protein>
<comment type="similarity">
    <text evidence="6">In the C-terminal section; belongs to the OsmX family.</text>
</comment>
<keyword evidence="11" id="KW-1185">Reference proteome</keyword>
<proteinExistence type="inferred from homology"/>
<keyword evidence="2 8" id="KW-0813">Transport</keyword>
<evidence type="ECO:0000256" key="2">
    <source>
        <dbReference type="ARBA" id="ARBA00022448"/>
    </source>
</evidence>
<dbReference type="GO" id="GO:0031460">
    <property type="term" value="P:glycine betaine transport"/>
    <property type="evidence" value="ECO:0007669"/>
    <property type="project" value="TreeGrafter"/>
</dbReference>
<dbReference type="PROSITE" id="PS50928">
    <property type="entry name" value="ABC_TM1"/>
    <property type="match status" value="1"/>
</dbReference>
<keyword evidence="5 8" id="KW-0472">Membrane</keyword>
<evidence type="ECO:0000256" key="4">
    <source>
        <dbReference type="ARBA" id="ARBA00022989"/>
    </source>
</evidence>
<evidence type="ECO:0000313" key="11">
    <source>
        <dbReference type="Proteomes" id="UP000515856"/>
    </source>
</evidence>
<name>A0A7G9GNI8_9FIRM</name>
<feature type="domain" description="ABC transmembrane type-1" evidence="9">
    <location>
        <begin position="19"/>
        <end position="198"/>
    </location>
</feature>
<gene>
    <name evidence="10" type="ORF">H9Q80_19390</name>
</gene>
<evidence type="ECO:0000256" key="5">
    <source>
        <dbReference type="ARBA" id="ARBA00023136"/>
    </source>
</evidence>
<organism evidence="10 11">
    <name type="scientific">[Eubacterium] hominis</name>
    <dbReference type="NCBI Taxonomy" id="2764325"/>
    <lineage>
        <taxon>Bacteria</taxon>
        <taxon>Bacillati</taxon>
        <taxon>Bacillota</taxon>
        <taxon>Erysipelotrichia</taxon>
        <taxon>Erysipelotrichales</taxon>
        <taxon>Erysipelotrichaceae</taxon>
        <taxon>Amedibacillus</taxon>
    </lineage>
</organism>
<dbReference type="Pfam" id="PF04069">
    <property type="entry name" value="OpuAC"/>
    <property type="match status" value="1"/>
</dbReference>
<evidence type="ECO:0000256" key="7">
    <source>
        <dbReference type="ARBA" id="ARBA00035652"/>
    </source>
</evidence>
<dbReference type="CDD" id="cd06261">
    <property type="entry name" value="TM_PBP2"/>
    <property type="match status" value="1"/>
</dbReference>
<comment type="subcellular location">
    <subcellularLocation>
        <location evidence="8">Cell membrane</location>
        <topology evidence="8">Multi-pass membrane protein</topology>
    </subcellularLocation>
    <subcellularLocation>
        <location evidence="1">Membrane</location>
        <topology evidence="1">Multi-pass membrane protein</topology>
    </subcellularLocation>
</comment>
<feature type="transmembrane region" description="Helical" evidence="8">
    <location>
        <begin position="53"/>
        <end position="73"/>
    </location>
</feature>
<feature type="transmembrane region" description="Helical" evidence="8">
    <location>
        <begin position="181"/>
        <end position="205"/>
    </location>
</feature>
<dbReference type="EMBL" id="CP060636">
    <property type="protein sequence ID" value="QNM12370.1"/>
    <property type="molecule type" value="Genomic_DNA"/>
</dbReference>
<dbReference type="InterPro" id="IPR000515">
    <property type="entry name" value="MetI-like"/>
</dbReference>
<evidence type="ECO:0000259" key="9">
    <source>
        <dbReference type="PROSITE" id="PS50928"/>
    </source>
</evidence>
<evidence type="ECO:0000256" key="3">
    <source>
        <dbReference type="ARBA" id="ARBA00022692"/>
    </source>
</evidence>
<keyword evidence="3 8" id="KW-0812">Transmembrane</keyword>
<dbReference type="PANTHER" id="PTHR30177:SF4">
    <property type="entry name" value="OSMOPROTECTANT IMPORT PERMEASE PROTEIN OSMW"/>
    <property type="match status" value="1"/>
</dbReference>
<feature type="transmembrane region" description="Helical" evidence="8">
    <location>
        <begin position="79"/>
        <end position="97"/>
    </location>
</feature>
<sequence length="516" mass="57888">MGNLLEFYKTRFDFIMSLVMEHLQISFIAIVIASVLGVSLGVFIHQKKRLSPIVLGIVSFLYTIPSISMLGFLIPVSGIGNKSAIIALSIYALLPIIRATYTGLENVDQDVVEAARGMGSSDLQILYKIKLPLAMPIIISGFKNMSVMTIALAGIASFIGAGGLGVAIYRGITTNNMTMTFAGSLAVAILAFMIDILIGCLERFLRNRHHSKQLKKRVMLIVLVVFMVLGGSLFYTPKKKAVLQLATKPMSEEFIIGEMLKLLIEDRSDIQVEITKGVGGGTSNIHPALVKGDFDLYPEYTGTSWSFVLKEKTIPQDDVLYQKLKQAYHEKYQLAWIGLYGFNNTYGIAVTKETADQYHLKTYSDLAKVSSKLSFGGEYDYYERDDGYDAIAKEYQLHFDKTMDLDIGLKYDALLKGQVDSIIVFTTDGRLHDPDIVLLQDDHHFFPSYYAGTVIREDALIKYPELKDILMLMDHLISDEEMAEMNDQVESFKRNEQEVAKEFLEKKGLLEVKHHE</sequence>
<feature type="transmembrane region" description="Helical" evidence="8">
    <location>
        <begin position="217"/>
        <end position="235"/>
    </location>
</feature>
<dbReference type="GO" id="GO:0043190">
    <property type="term" value="C:ATP-binding cassette (ABC) transporter complex"/>
    <property type="evidence" value="ECO:0007669"/>
    <property type="project" value="InterPro"/>
</dbReference>
<dbReference type="AlphaFoldDB" id="A0A7G9GNI8"/>
<dbReference type="Pfam" id="PF00528">
    <property type="entry name" value="BPD_transp_1"/>
    <property type="match status" value="1"/>
</dbReference>
<dbReference type="Gene3D" id="3.40.190.120">
    <property type="entry name" value="Osmoprotection protein (prox), domain 2"/>
    <property type="match status" value="1"/>
</dbReference>
<accession>A0A7G9GNI8</accession>
<dbReference type="InterPro" id="IPR035906">
    <property type="entry name" value="MetI-like_sf"/>
</dbReference>
<evidence type="ECO:0000256" key="6">
    <source>
        <dbReference type="ARBA" id="ARBA00035642"/>
    </source>
</evidence>
<reference evidence="10 11" key="1">
    <citation type="submission" date="2020-08" db="EMBL/GenBank/DDBJ databases">
        <authorList>
            <person name="Liu C."/>
            <person name="Sun Q."/>
        </authorList>
    </citation>
    <scope>NUCLEOTIDE SEQUENCE [LARGE SCALE GENOMIC DNA]</scope>
    <source>
        <strain evidence="10 11">NSJ-61</strain>
    </source>
</reference>
<dbReference type="RefSeq" id="WP_117453036.1">
    <property type="nucleotide sequence ID" value="NZ_CP060636.1"/>
</dbReference>
<comment type="similarity">
    <text evidence="7">In the N-terminal section; belongs to the binding-protein-dependent transport system permease family.</text>
</comment>
<dbReference type="GO" id="GO:0022857">
    <property type="term" value="F:transmembrane transporter activity"/>
    <property type="evidence" value="ECO:0007669"/>
    <property type="project" value="InterPro"/>
</dbReference>
<dbReference type="KEGG" id="ehn:H9Q80_19390"/>
<evidence type="ECO:0000256" key="1">
    <source>
        <dbReference type="ARBA" id="ARBA00004141"/>
    </source>
</evidence>
<keyword evidence="4 8" id="KW-1133">Transmembrane helix</keyword>
<evidence type="ECO:0000313" key="10">
    <source>
        <dbReference type="EMBL" id="QNM12370.1"/>
    </source>
</evidence>
<dbReference type="Proteomes" id="UP000515856">
    <property type="component" value="Chromosome"/>
</dbReference>
<dbReference type="SUPFAM" id="SSF161098">
    <property type="entry name" value="MetI-like"/>
    <property type="match status" value="1"/>
</dbReference>
<dbReference type="FunFam" id="1.10.3720.10:FF:000001">
    <property type="entry name" value="Glycine betaine ABC transporter, permease"/>
    <property type="match status" value="1"/>
</dbReference>
<dbReference type="InterPro" id="IPR007210">
    <property type="entry name" value="ABC_Gly_betaine_transp_sub-bd"/>
</dbReference>
<dbReference type="SUPFAM" id="SSF53850">
    <property type="entry name" value="Periplasmic binding protein-like II"/>
    <property type="match status" value="1"/>
</dbReference>
<dbReference type="Gene3D" id="1.10.3720.10">
    <property type="entry name" value="MetI-like"/>
    <property type="match status" value="1"/>
</dbReference>
<dbReference type="PANTHER" id="PTHR30177">
    <property type="entry name" value="GLYCINE BETAINE/L-PROLINE TRANSPORT SYSTEM PERMEASE PROTEIN PROW"/>
    <property type="match status" value="1"/>
</dbReference>